<feature type="domain" description="2EXR" evidence="1">
    <location>
        <begin position="8"/>
        <end position="108"/>
    </location>
</feature>
<keyword evidence="3" id="KW-1185">Reference proteome</keyword>
<accession>A0A9W4UNQ4</accession>
<dbReference type="AlphaFoldDB" id="A0A9W4UNQ4"/>
<gene>
    <name evidence="2" type="ORF">PDIGIT_LOCUS13257</name>
</gene>
<reference evidence="2" key="1">
    <citation type="submission" date="2023-01" db="EMBL/GenBank/DDBJ databases">
        <authorList>
            <person name="Van Ghelder C."/>
            <person name="Rancurel C."/>
        </authorList>
    </citation>
    <scope>NUCLEOTIDE SEQUENCE</scope>
    <source>
        <strain evidence="2">CNCM I-4278</strain>
    </source>
</reference>
<protein>
    <recommendedName>
        <fullName evidence="1">2EXR domain-containing protein</fullName>
    </recommendedName>
</protein>
<sequence>MSSTMTSFHLFPRLPYELRLSIWELTVEPRIVNVRVEPFNGDGDTGSRPISHKESAVCLRSSTPTPSTLHVCQESRNLRLYRKAFSELASKDGIGLQHVWVNMELDMIDIGTTPFNCYALVAPTIRRLKFEREHRDGWFVGAENDLGDFTNLQETHVVCVNGPYTWCEGLEEHRWPCGEENVSFIHYQTGLVVAKGVKAMRRIACIAGRRSLDNCYLW</sequence>
<organism evidence="2 3">
    <name type="scientific">Periconia digitata</name>
    <dbReference type="NCBI Taxonomy" id="1303443"/>
    <lineage>
        <taxon>Eukaryota</taxon>
        <taxon>Fungi</taxon>
        <taxon>Dikarya</taxon>
        <taxon>Ascomycota</taxon>
        <taxon>Pezizomycotina</taxon>
        <taxon>Dothideomycetes</taxon>
        <taxon>Pleosporomycetidae</taxon>
        <taxon>Pleosporales</taxon>
        <taxon>Massarineae</taxon>
        <taxon>Periconiaceae</taxon>
        <taxon>Periconia</taxon>
    </lineage>
</organism>
<dbReference type="InterPro" id="IPR045518">
    <property type="entry name" value="2EXR"/>
</dbReference>
<evidence type="ECO:0000313" key="3">
    <source>
        <dbReference type="Proteomes" id="UP001152607"/>
    </source>
</evidence>
<dbReference type="PANTHER" id="PTHR35910:SF1">
    <property type="entry name" value="2EXR DOMAIN-CONTAINING PROTEIN"/>
    <property type="match status" value="1"/>
</dbReference>
<dbReference type="Pfam" id="PF20150">
    <property type="entry name" value="2EXR"/>
    <property type="match status" value="1"/>
</dbReference>
<proteinExistence type="predicted"/>
<evidence type="ECO:0000259" key="1">
    <source>
        <dbReference type="Pfam" id="PF20150"/>
    </source>
</evidence>
<dbReference type="PANTHER" id="PTHR35910">
    <property type="entry name" value="2EXR DOMAIN-CONTAINING PROTEIN"/>
    <property type="match status" value="1"/>
</dbReference>
<evidence type="ECO:0000313" key="2">
    <source>
        <dbReference type="EMBL" id="CAI6340088.1"/>
    </source>
</evidence>
<dbReference type="Proteomes" id="UP001152607">
    <property type="component" value="Unassembled WGS sequence"/>
</dbReference>
<dbReference type="OrthoDB" id="3473305at2759"/>
<dbReference type="EMBL" id="CAOQHR010000010">
    <property type="protein sequence ID" value="CAI6340088.1"/>
    <property type="molecule type" value="Genomic_DNA"/>
</dbReference>
<name>A0A9W4UNQ4_9PLEO</name>
<comment type="caution">
    <text evidence="2">The sequence shown here is derived from an EMBL/GenBank/DDBJ whole genome shotgun (WGS) entry which is preliminary data.</text>
</comment>